<proteinExistence type="inferred from homology"/>
<comment type="caution">
    <text evidence="6">The sequence shown here is derived from an EMBL/GenBank/DDBJ whole genome shotgun (WGS) entry which is preliminary data.</text>
</comment>
<keyword evidence="2" id="KW-0227">DNA damage</keyword>
<dbReference type="InterPro" id="IPR050356">
    <property type="entry name" value="SulA_CellDiv_inhibitor"/>
</dbReference>
<sequence length="544" mass="57295">MPVRMLAVHCPDWPTTAAGAIPGLPAAVVEANQVVAVTPAARAAGVRPGLRRRDAQGRCPELRLLPADPDRDARAFEPVVAAIERVVPGVEVVRPGDCLVPIRGAARYFGAESLAAAQVRGAVTAALAAGPPGLAEGAAPADPSTCCRLGIADGPFAAGLAARLGRTVPAGAGAAFLAELPVELLDRPELVGLLRRLGLATLGAFAALPAGEVLGRFGPEGAFAHRLARGDDDRLAAPRLVPPDLAVDVRLDPPADSVDAVIFTARRLAEAAHAKLLAAGLACARVTVEAETEHGEHLRRVWRHDGPLTPAAITDRIRWQLDGWLSAANLMGGPSAEENAAVPSPRLHRPPQLARVVRIRVVPEDLLAADGRQSGLWGEPGAPDGRVRRALDRVQGLLGPEAVLTAEVRGGRDPATAVRLVPWGEPRGLPTDAERARAPWPGRLPAPAPATVLTTPRPAQLLDAAGRPVVVTARAAATGSPVWLSLEGHPPVRVVGWAGPWPADERWWEPSGRRRARFQLTTEDGSARLLFVEAGRWWWEASYE</sequence>
<dbReference type="GO" id="GO:0006281">
    <property type="term" value="P:DNA repair"/>
    <property type="evidence" value="ECO:0007669"/>
    <property type="project" value="InterPro"/>
</dbReference>
<dbReference type="PANTHER" id="PTHR35369:SF2">
    <property type="entry name" value="BLR3025 PROTEIN"/>
    <property type="match status" value="1"/>
</dbReference>
<evidence type="ECO:0000256" key="2">
    <source>
        <dbReference type="ARBA" id="ARBA00022763"/>
    </source>
</evidence>
<dbReference type="PROSITE" id="PS50173">
    <property type="entry name" value="UMUC"/>
    <property type="match status" value="1"/>
</dbReference>
<comment type="similarity">
    <text evidence="1">Belongs to the DNA polymerase type-Y family.</text>
</comment>
<evidence type="ECO:0000256" key="1">
    <source>
        <dbReference type="ARBA" id="ARBA00010945"/>
    </source>
</evidence>
<dbReference type="InterPro" id="IPR001126">
    <property type="entry name" value="UmuC"/>
</dbReference>
<dbReference type="RefSeq" id="WP_203005059.1">
    <property type="nucleotide sequence ID" value="NZ_JADWYU010000228.1"/>
</dbReference>
<feature type="region of interest" description="Disordered" evidence="4">
    <location>
        <begin position="422"/>
        <end position="445"/>
    </location>
</feature>
<gene>
    <name evidence="6" type="ORF">I7412_42400</name>
</gene>
<dbReference type="SUPFAM" id="SSF56672">
    <property type="entry name" value="DNA/RNA polymerases"/>
    <property type="match status" value="1"/>
</dbReference>
<dbReference type="Gene3D" id="3.40.1170.60">
    <property type="match status" value="1"/>
</dbReference>
<accession>A0A937RK02</accession>
<dbReference type="CDD" id="cd03468">
    <property type="entry name" value="PolY_like"/>
    <property type="match status" value="1"/>
</dbReference>
<evidence type="ECO:0000256" key="4">
    <source>
        <dbReference type="SAM" id="MobiDB-lite"/>
    </source>
</evidence>
<dbReference type="EMBL" id="JAEACQ010000394">
    <property type="protein sequence ID" value="MBL7633693.1"/>
    <property type="molecule type" value="Genomic_DNA"/>
</dbReference>
<evidence type="ECO:0000313" key="6">
    <source>
        <dbReference type="EMBL" id="MBL7633693.1"/>
    </source>
</evidence>
<dbReference type="AlphaFoldDB" id="A0A937RK02"/>
<organism evidence="6 7">
    <name type="scientific">Frankia nepalensis</name>
    <dbReference type="NCBI Taxonomy" id="1836974"/>
    <lineage>
        <taxon>Bacteria</taxon>
        <taxon>Bacillati</taxon>
        <taxon>Actinomycetota</taxon>
        <taxon>Actinomycetes</taxon>
        <taxon>Frankiales</taxon>
        <taxon>Frankiaceae</taxon>
        <taxon>Frankia</taxon>
    </lineage>
</organism>
<dbReference type="Gene3D" id="3.30.70.270">
    <property type="match status" value="1"/>
</dbReference>
<protein>
    <submittedName>
        <fullName evidence="6">DNA polymerase Y family protein</fullName>
    </submittedName>
</protein>
<evidence type="ECO:0000259" key="5">
    <source>
        <dbReference type="PROSITE" id="PS50173"/>
    </source>
</evidence>
<dbReference type="Proteomes" id="UP000604475">
    <property type="component" value="Unassembled WGS sequence"/>
</dbReference>
<dbReference type="InterPro" id="IPR043128">
    <property type="entry name" value="Rev_trsase/Diguanyl_cyclase"/>
</dbReference>
<reference evidence="6" key="1">
    <citation type="submission" date="2020-12" db="EMBL/GenBank/DDBJ databases">
        <title>Genomic characterization of non-nitrogen-fixing Frankia strains.</title>
        <authorList>
            <person name="Carlos-Shanley C."/>
            <person name="Guerra T."/>
            <person name="Hahn D."/>
        </authorList>
    </citation>
    <scope>NUCLEOTIDE SEQUENCE</scope>
    <source>
        <strain evidence="6">CN6</strain>
    </source>
</reference>
<evidence type="ECO:0000256" key="3">
    <source>
        <dbReference type="ARBA" id="ARBA00025589"/>
    </source>
</evidence>
<dbReference type="PANTHER" id="PTHR35369">
    <property type="entry name" value="BLR3025 PROTEIN-RELATED"/>
    <property type="match status" value="1"/>
</dbReference>
<dbReference type="InterPro" id="IPR043502">
    <property type="entry name" value="DNA/RNA_pol_sf"/>
</dbReference>
<feature type="domain" description="UmuC" evidence="5">
    <location>
        <begin position="25"/>
        <end position="166"/>
    </location>
</feature>
<evidence type="ECO:0000313" key="7">
    <source>
        <dbReference type="Proteomes" id="UP000604475"/>
    </source>
</evidence>
<keyword evidence="7" id="KW-1185">Reference proteome</keyword>
<name>A0A937RK02_9ACTN</name>
<comment type="function">
    <text evidence="3">Poorly processive, error-prone DNA polymerase involved in untargeted mutagenesis. Copies undamaged DNA at stalled replication forks, which arise in vivo from mismatched or misaligned primer ends. These misaligned primers can be extended by PolIV. Exhibits no 3'-5' exonuclease (proofreading) activity. May be involved in translesional synthesis, in conjunction with the beta clamp from PolIII.</text>
</comment>
<dbReference type="Pfam" id="PF00817">
    <property type="entry name" value="IMS"/>
    <property type="match status" value="1"/>
</dbReference>